<dbReference type="Pfam" id="PF10451">
    <property type="entry name" value="Stn1"/>
    <property type="match status" value="1"/>
</dbReference>
<protein>
    <submittedName>
        <fullName evidence="6">Similar to Saccharomyces cerevisiae YDR082W STN1 Telomere end-binding and capping protein</fullName>
    </submittedName>
</protein>
<proteinExistence type="predicted"/>
<feature type="domain" description="CST complex subunit Stn1 N-terminal" evidence="5">
    <location>
        <begin position="54"/>
        <end position="236"/>
    </location>
</feature>
<keyword evidence="7" id="KW-1185">Reference proteome</keyword>
<evidence type="ECO:0000313" key="7">
    <source>
        <dbReference type="Proteomes" id="UP000242525"/>
    </source>
</evidence>
<reference evidence="6" key="1">
    <citation type="submission" date="2014-03" db="EMBL/GenBank/DDBJ databases">
        <authorList>
            <person name="Casaregola S."/>
        </authorList>
    </citation>
    <scope>NUCLEOTIDE SEQUENCE [LARGE SCALE GENOMIC DNA]</scope>
    <source>
        <strain evidence="6">CLIB 918</strain>
    </source>
</reference>
<evidence type="ECO:0000256" key="2">
    <source>
        <dbReference type="ARBA" id="ARBA00022454"/>
    </source>
</evidence>
<keyword evidence="2" id="KW-0158">Chromosome</keyword>
<dbReference type="OrthoDB" id="110024at2759"/>
<comment type="caution">
    <text evidence="6">The sequence shown here is derived from an EMBL/GenBank/DDBJ whole genome shotgun (WGS) entry which is preliminary data.</text>
</comment>
<dbReference type="InterPro" id="IPR018856">
    <property type="entry name" value="Stn1_N"/>
</dbReference>
<evidence type="ECO:0000256" key="4">
    <source>
        <dbReference type="SAM" id="MobiDB-lite"/>
    </source>
</evidence>
<comment type="subcellular location">
    <subcellularLocation>
        <location evidence="1">Chromosome</location>
        <location evidence="1">Telomere</location>
    </subcellularLocation>
</comment>
<evidence type="ECO:0000313" key="6">
    <source>
        <dbReference type="EMBL" id="CDO55943.1"/>
    </source>
</evidence>
<evidence type="ECO:0000259" key="5">
    <source>
        <dbReference type="Pfam" id="PF10451"/>
    </source>
</evidence>
<gene>
    <name evidence="6" type="ORF">BN980_GECA13s00604g</name>
</gene>
<feature type="region of interest" description="Disordered" evidence="4">
    <location>
        <begin position="296"/>
        <end position="321"/>
    </location>
</feature>
<dbReference type="GO" id="GO:0000781">
    <property type="term" value="C:chromosome, telomeric region"/>
    <property type="evidence" value="ECO:0007669"/>
    <property type="project" value="UniProtKB-SubCell"/>
</dbReference>
<evidence type="ECO:0000256" key="3">
    <source>
        <dbReference type="ARBA" id="ARBA00022895"/>
    </source>
</evidence>
<dbReference type="EMBL" id="CCBN010000013">
    <property type="protein sequence ID" value="CDO55943.1"/>
    <property type="molecule type" value="Genomic_DNA"/>
</dbReference>
<organism evidence="6 7">
    <name type="scientific">Geotrichum candidum</name>
    <name type="common">Oospora lactis</name>
    <name type="synonym">Dipodascus geotrichum</name>
    <dbReference type="NCBI Taxonomy" id="1173061"/>
    <lineage>
        <taxon>Eukaryota</taxon>
        <taxon>Fungi</taxon>
        <taxon>Dikarya</taxon>
        <taxon>Ascomycota</taxon>
        <taxon>Saccharomycotina</taxon>
        <taxon>Dipodascomycetes</taxon>
        <taxon>Dipodascales</taxon>
        <taxon>Dipodascaceae</taxon>
        <taxon>Geotrichum</taxon>
    </lineage>
</organism>
<feature type="compositionally biased region" description="Basic residues" evidence="4">
    <location>
        <begin position="296"/>
        <end position="308"/>
    </location>
</feature>
<dbReference type="AlphaFoldDB" id="A0A0J9XF56"/>
<dbReference type="Proteomes" id="UP000242525">
    <property type="component" value="Unassembled WGS sequence"/>
</dbReference>
<evidence type="ECO:0000256" key="1">
    <source>
        <dbReference type="ARBA" id="ARBA00004574"/>
    </source>
</evidence>
<dbReference type="Gene3D" id="2.40.50.1040">
    <property type="match status" value="1"/>
</dbReference>
<sequence>MGSDIYYPEKVFNESFTFGNWLPLICTDVFHLQTFKEVYGRESLPKYTIYKSNGPFFFRNHPINYIVVTGKCVNGYEVYIENSKAEVVLILILDDSSGQSLKCSKFSYRGAYKLQELVGKTLEVQGYIVDHSKFGREVRILQFRVVESVTTEIENWADALKLRKEVLSKHWSYDRKHKQSALAVTSITQSSPPTHEQEEDNIQRLGSLAPIDHMPTVFCSFMRPNAILSQENSIIENESGITLNRNAVKCSNSTRADVSVNLNRIYYNESYREISPELHNRIMLNTTHVGKVRKLGSHGKLKPTKAKPNKPTIKRISDKKL</sequence>
<accession>A0A0J9XF56</accession>
<keyword evidence="3" id="KW-0779">Telomere</keyword>
<name>A0A0J9XF56_GEOCN</name>